<evidence type="ECO:0000313" key="2">
    <source>
        <dbReference type="Proteomes" id="UP001176941"/>
    </source>
</evidence>
<proteinExistence type="predicted"/>
<organism evidence="1 2">
    <name type="scientific">Rangifer tarandus platyrhynchus</name>
    <name type="common">Svalbard reindeer</name>
    <dbReference type="NCBI Taxonomy" id="3082113"/>
    <lineage>
        <taxon>Eukaryota</taxon>
        <taxon>Metazoa</taxon>
        <taxon>Chordata</taxon>
        <taxon>Craniata</taxon>
        <taxon>Vertebrata</taxon>
        <taxon>Euteleostomi</taxon>
        <taxon>Mammalia</taxon>
        <taxon>Eutheria</taxon>
        <taxon>Laurasiatheria</taxon>
        <taxon>Artiodactyla</taxon>
        <taxon>Ruminantia</taxon>
        <taxon>Pecora</taxon>
        <taxon>Cervidae</taxon>
        <taxon>Odocoileinae</taxon>
        <taxon>Rangifer</taxon>
    </lineage>
</organism>
<dbReference type="Proteomes" id="UP001176941">
    <property type="component" value="Chromosome 4"/>
</dbReference>
<evidence type="ECO:0000313" key="1">
    <source>
        <dbReference type="EMBL" id="CAI9174530.1"/>
    </source>
</evidence>
<name>A0ABN8ZM28_RANTA</name>
<keyword evidence="2" id="KW-1185">Reference proteome</keyword>
<dbReference type="EMBL" id="OX459940">
    <property type="protein sequence ID" value="CAI9174530.1"/>
    <property type="molecule type" value="Genomic_DNA"/>
</dbReference>
<accession>A0ABN8ZM28</accession>
<sequence>MSRTWFWAADAHPPPLRSYPVLSVHVAYTDGNNFFQLLGQVGEACSRPCEGAFLSLSLSLSLSLACSSSRSPPVSAAGSLSPFLSPLTAAVLNPCLPPWMRSCL</sequence>
<protein>
    <submittedName>
        <fullName evidence="1">Uncharacterized protein</fullName>
    </submittedName>
</protein>
<reference evidence="1" key="1">
    <citation type="submission" date="2023-04" db="EMBL/GenBank/DDBJ databases">
        <authorList>
            <consortium name="ELIXIR-Norway"/>
        </authorList>
    </citation>
    <scope>NUCLEOTIDE SEQUENCE [LARGE SCALE GENOMIC DNA]</scope>
</reference>
<gene>
    <name evidence="1" type="ORF">MRATA1EN1_LOCUS23492</name>
</gene>